<evidence type="ECO:0000313" key="2">
    <source>
        <dbReference type="EMBL" id="MFD1522100.1"/>
    </source>
</evidence>
<reference evidence="3" key="1">
    <citation type="journal article" date="2019" name="Int. J. Syst. Evol. Microbiol.">
        <title>The Global Catalogue of Microorganisms (GCM) 10K type strain sequencing project: providing services to taxonomists for standard genome sequencing and annotation.</title>
        <authorList>
            <consortium name="The Broad Institute Genomics Platform"/>
            <consortium name="The Broad Institute Genome Sequencing Center for Infectious Disease"/>
            <person name="Wu L."/>
            <person name="Ma J."/>
        </authorList>
    </citation>
    <scope>NUCLEOTIDE SEQUENCE [LARGE SCALE GENOMIC DNA]</scope>
    <source>
        <strain evidence="3">CCM 7043</strain>
    </source>
</reference>
<evidence type="ECO:0000313" key="3">
    <source>
        <dbReference type="Proteomes" id="UP001597114"/>
    </source>
</evidence>
<dbReference type="InterPro" id="IPR042070">
    <property type="entry name" value="PucR_C-HTH_sf"/>
</dbReference>
<protein>
    <submittedName>
        <fullName evidence="2">Helix-turn-helix domain-containing protein</fullName>
    </submittedName>
</protein>
<dbReference type="PANTHER" id="PTHR33744:SF1">
    <property type="entry name" value="DNA-BINDING TRANSCRIPTIONAL ACTIVATOR ADER"/>
    <property type="match status" value="1"/>
</dbReference>
<organism evidence="2 3">
    <name type="scientific">Pseudonocardia yunnanensis</name>
    <dbReference type="NCBI Taxonomy" id="58107"/>
    <lineage>
        <taxon>Bacteria</taxon>
        <taxon>Bacillati</taxon>
        <taxon>Actinomycetota</taxon>
        <taxon>Actinomycetes</taxon>
        <taxon>Pseudonocardiales</taxon>
        <taxon>Pseudonocardiaceae</taxon>
        <taxon>Pseudonocardia</taxon>
    </lineage>
</organism>
<feature type="domain" description="PucR C-terminal helix-turn-helix" evidence="1">
    <location>
        <begin position="414"/>
        <end position="471"/>
    </location>
</feature>
<evidence type="ECO:0000259" key="1">
    <source>
        <dbReference type="Pfam" id="PF13556"/>
    </source>
</evidence>
<dbReference type="RefSeq" id="WP_344729970.1">
    <property type="nucleotide sequence ID" value="NZ_BAAAUS010000064.1"/>
</dbReference>
<comment type="caution">
    <text evidence="2">The sequence shown here is derived from an EMBL/GenBank/DDBJ whole genome shotgun (WGS) entry which is preliminary data.</text>
</comment>
<keyword evidence="3" id="KW-1185">Reference proteome</keyword>
<dbReference type="InterPro" id="IPR051448">
    <property type="entry name" value="CdaR-like_regulators"/>
</dbReference>
<feature type="domain" description="PucR C-terminal helix-turn-helix" evidence="1">
    <location>
        <begin position="320"/>
        <end position="362"/>
    </location>
</feature>
<gene>
    <name evidence="2" type="ORF">ACFSJD_31705</name>
</gene>
<dbReference type="PANTHER" id="PTHR33744">
    <property type="entry name" value="CARBOHYDRATE DIACID REGULATOR"/>
    <property type="match status" value="1"/>
</dbReference>
<dbReference type="Proteomes" id="UP001597114">
    <property type="component" value="Unassembled WGS sequence"/>
</dbReference>
<sequence length="501" mass="54736">MHQLCRRSDGGVALVRWLAQRTGSWVGLFDRTGRVLVGSQCAFDPGAAAQVAAGIDDMFSRGMRTFATDGETHRALLLVVDVFADVRDPVLAFVGGRSVPRSLAADAVMLLGTCWLAEESRRLSKRVEAADARCREAVLHLLMSRRTSAAGQIASALSPPLPDPAQVHVIECGVHERGVVIRRCTELTGGTAWMVRCPVHIRNVLVLTEPGGSTSRPFEILVTEEVDGAVVGTGDVVALRDTAVGYDQAFHALAVARGRVQRWARFDTQLDLPTVLGPRGLRWANALLGALITYVPPRTRDPDAQELTATARSWLSFSMAATRHLKIHRHTLSGRLQRIEELLGLDLARVDQQALLDLAFRIRATPRTIDACGSPEQDSRVVLDDLLRAPAVQQWARATFRPIREAADAATLESTLQVWLNSDSRLSATADALGISVSGARKRVNRLEQVLHRSLLHFPSARHDLWLAMRAMDLGVPAERVLDNSLPDQPVDIQTAPRQSG</sequence>
<proteinExistence type="predicted"/>
<dbReference type="InterPro" id="IPR025736">
    <property type="entry name" value="PucR_C-HTH_dom"/>
</dbReference>
<dbReference type="Pfam" id="PF13556">
    <property type="entry name" value="HTH_30"/>
    <property type="match status" value="2"/>
</dbReference>
<name>A0ABW4F5V2_9PSEU</name>
<dbReference type="EMBL" id="JBHUCO010000044">
    <property type="protein sequence ID" value="MFD1522100.1"/>
    <property type="molecule type" value="Genomic_DNA"/>
</dbReference>
<accession>A0ABW4F5V2</accession>
<dbReference type="Gene3D" id="1.10.10.2840">
    <property type="entry name" value="PucR C-terminal helix-turn-helix domain"/>
    <property type="match status" value="2"/>
</dbReference>